<dbReference type="EMBL" id="AOGZ02000009">
    <property type="protein sequence ID" value="EOQ97843.1"/>
    <property type="molecule type" value="Genomic_DNA"/>
</dbReference>
<accession>R9A6L3</accession>
<comment type="caution">
    <text evidence="2">The sequence shown here is derived from an EMBL/GenBank/DDBJ whole genome shotgun (WGS) entry which is preliminary data.</text>
</comment>
<keyword evidence="1" id="KW-0812">Transmembrane</keyword>
<keyword evidence="3" id="KW-1185">Reference proteome</keyword>
<feature type="transmembrane region" description="Helical" evidence="1">
    <location>
        <begin position="85"/>
        <end position="106"/>
    </location>
</feature>
<keyword evidence="1" id="KW-0472">Membrane</keyword>
<reference evidence="2" key="1">
    <citation type="submission" date="2013-04" db="EMBL/GenBank/DDBJ databases">
        <authorList>
            <person name="Harkins D.M."/>
            <person name="Durkin A.S."/>
            <person name="Brinkac L.M."/>
            <person name="Haft D.H."/>
            <person name="Selengut J.D."/>
            <person name="Sanka R."/>
            <person name="DePew J."/>
            <person name="Purushe J."/>
            <person name="Galloway R.L."/>
            <person name="Vinetz J.M."/>
            <person name="Sutton G.G."/>
            <person name="Nierman W.C."/>
            <person name="Fouts D.E."/>
        </authorList>
    </citation>
    <scope>NUCLEOTIDE SEQUENCE [LARGE SCALE GENOMIC DNA]</scope>
    <source>
        <strain evidence="2">CDC</strain>
    </source>
</reference>
<dbReference type="Proteomes" id="UP000013984">
    <property type="component" value="Unassembled WGS sequence"/>
</dbReference>
<proteinExistence type="predicted"/>
<feature type="transmembrane region" description="Helical" evidence="1">
    <location>
        <begin position="16"/>
        <end position="36"/>
    </location>
</feature>
<dbReference type="STRING" id="1218599.LEP1GSC195_1452"/>
<name>R9A6L3_9LEPT</name>
<gene>
    <name evidence="2" type="ORF">LEP1GSC195_1452</name>
</gene>
<evidence type="ECO:0000313" key="2">
    <source>
        <dbReference type="EMBL" id="EOQ97843.1"/>
    </source>
</evidence>
<evidence type="ECO:0000313" key="3">
    <source>
        <dbReference type="Proteomes" id="UP000013984"/>
    </source>
</evidence>
<keyword evidence="1" id="KW-1133">Transmembrane helix</keyword>
<evidence type="ECO:0000256" key="1">
    <source>
        <dbReference type="SAM" id="Phobius"/>
    </source>
</evidence>
<protein>
    <submittedName>
        <fullName evidence="2">Uncharacterized protein</fullName>
    </submittedName>
</protein>
<feature type="transmembrane region" description="Helical" evidence="1">
    <location>
        <begin position="48"/>
        <end position="65"/>
    </location>
</feature>
<sequence>MNLLTPEMPTLIKKKYLWLTNIFDYLILSLLIFLTSIITDTKEITEEFFLNILIILIFLSLFMYLNFSSIKIIFINIEIENKGKFLLKILLYPLISIGIFVIFLNLKCYGK</sequence>
<organism evidence="2 3">
    <name type="scientific">Leptospira wolbachii serovar Codice str. CDC</name>
    <dbReference type="NCBI Taxonomy" id="1218599"/>
    <lineage>
        <taxon>Bacteria</taxon>
        <taxon>Pseudomonadati</taxon>
        <taxon>Spirochaetota</taxon>
        <taxon>Spirochaetia</taxon>
        <taxon>Leptospirales</taxon>
        <taxon>Leptospiraceae</taxon>
        <taxon>Leptospira</taxon>
    </lineage>
</organism>
<dbReference type="AlphaFoldDB" id="R9A6L3"/>